<sequence length="42" mass="4616">MIDKISLSTKSIVSKELAVDFKLLVMDIKVGSRGLMPTYSLS</sequence>
<accession>A0A2A5T5L8</accession>
<evidence type="ECO:0000313" key="2">
    <source>
        <dbReference type="Proteomes" id="UP000219020"/>
    </source>
</evidence>
<protein>
    <submittedName>
        <fullName evidence="1">Uncharacterized protein</fullName>
    </submittedName>
</protein>
<organism evidence="1 2">
    <name type="scientific">Candidatus Enterovibrio escicola</name>
    <dbReference type="NCBI Taxonomy" id="1927127"/>
    <lineage>
        <taxon>Bacteria</taxon>
        <taxon>Pseudomonadati</taxon>
        <taxon>Pseudomonadota</taxon>
        <taxon>Gammaproteobacteria</taxon>
        <taxon>Vibrionales</taxon>
        <taxon>Vibrionaceae</taxon>
        <taxon>Enterovibrio</taxon>
    </lineage>
</organism>
<reference evidence="2" key="1">
    <citation type="submission" date="2017-04" db="EMBL/GenBank/DDBJ databases">
        <title>Genome evolution of the luminous symbionts of deep sea anglerfish.</title>
        <authorList>
            <person name="Hendry T.A."/>
        </authorList>
    </citation>
    <scope>NUCLEOTIDE SEQUENCE [LARGE SCALE GENOMIC DNA]</scope>
</reference>
<gene>
    <name evidence="1" type="ORF">BTN49_0467</name>
</gene>
<dbReference type="EMBL" id="NBYY01000009">
    <property type="protein sequence ID" value="PCS23499.1"/>
    <property type="molecule type" value="Genomic_DNA"/>
</dbReference>
<keyword evidence="2" id="KW-1185">Reference proteome</keyword>
<name>A0A2A5T5L8_9GAMM</name>
<comment type="caution">
    <text evidence="1">The sequence shown here is derived from an EMBL/GenBank/DDBJ whole genome shotgun (WGS) entry which is preliminary data.</text>
</comment>
<evidence type="ECO:0000313" key="1">
    <source>
        <dbReference type="EMBL" id="PCS23499.1"/>
    </source>
</evidence>
<proteinExistence type="predicted"/>
<dbReference type="Proteomes" id="UP000219020">
    <property type="component" value="Unassembled WGS sequence"/>
</dbReference>
<dbReference type="AlphaFoldDB" id="A0A2A5T5L8"/>
<dbReference type="Gene3D" id="1.20.970.50">
    <property type="match status" value="1"/>
</dbReference>